<organism evidence="2 3">
    <name type="scientific">Pseudoalteromonas fuliginea</name>
    <dbReference type="NCBI Taxonomy" id="1872678"/>
    <lineage>
        <taxon>Bacteria</taxon>
        <taxon>Pseudomonadati</taxon>
        <taxon>Pseudomonadota</taxon>
        <taxon>Gammaproteobacteria</taxon>
        <taxon>Alteromonadales</taxon>
        <taxon>Pseudoalteromonadaceae</taxon>
        <taxon>Pseudoalteromonas</taxon>
    </lineage>
</organism>
<protein>
    <submittedName>
        <fullName evidence="2">FHA domain-containing protein</fullName>
    </submittedName>
</protein>
<gene>
    <name evidence="2" type="ORF">EU508_07700</name>
</gene>
<feature type="domain" description="FHA" evidence="1">
    <location>
        <begin position="19"/>
        <end position="68"/>
    </location>
</feature>
<proteinExistence type="predicted"/>
<dbReference type="Gene3D" id="2.60.200.20">
    <property type="match status" value="1"/>
</dbReference>
<evidence type="ECO:0000259" key="1">
    <source>
        <dbReference type="PROSITE" id="PS50006"/>
    </source>
</evidence>
<dbReference type="InterPro" id="IPR008984">
    <property type="entry name" value="SMAD_FHA_dom_sf"/>
</dbReference>
<dbReference type="SUPFAM" id="SSF49879">
    <property type="entry name" value="SMAD/FHA domain"/>
    <property type="match status" value="1"/>
</dbReference>
<name>A0AB73BIF3_9GAMM</name>
<evidence type="ECO:0000313" key="3">
    <source>
        <dbReference type="Proteomes" id="UP000324162"/>
    </source>
</evidence>
<dbReference type="EMBL" id="SEUK01000046">
    <property type="protein sequence ID" value="KAA1161698.1"/>
    <property type="molecule type" value="Genomic_DNA"/>
</dbReference>
<dbReference type="CDD" id="cd00060">
    <property type="entry name" value="FHA"/>
    <property type="match status" value="1"/>
</dbReference>
<sequence>MAVLKHIESQSKFYLRAFHRFGRLVHSVDTLLDFPEITRIHAVIEWLNEQWCINDLSKNGVWLNDKKISKNQNIPLKKGDNIRFSEVNNAVYQVICVDPPRDLLLPENASHEDVIFLEQYHFLPDNKQPEVIVFFDSQQHCWYYETMQDHLLTLMSDGQNLYIGGKNWCLFQAESTMQEKTVELKRQPNNNLEFIFSLSLDEELAELKIKKNKVTLDFDVRSHHYLTLLLARYKLNDMQNNFEADVQGWVQVKKLAKDLGISESHVNIQIHRARKQFVEILNNEIIPSALIERKRGKVRFGGKTFTIYKGKKIESSNLEDNVE</sequence>
<dbReference type="AlphaFoldDB" id="A0AB73BIF3"/>
<dbReference type="RefSeq" id="WP_149614000.1">
    <property type="nucleotide sequence ID" value="NZ_SEUK01000046.1"/>
</dbReference>
<dbReference type="PROSITE" id="PS50006">
    <property type="entry name" value="FHA_DOMAIN"/>
    <property type="match status" value="1"/>
</dbReference>
<accession>A0AB73BIF3</accession>
<comment type="caution">
    <text evidence="2">The sequence shown here is derived from an EMBL/GenBank/DDBJ whole genome shotgun (WGS) entry which is preliminary data.</text>
</comment>
<dbReference type="InterPro" id="IPR000253">
    <property type="entry name" value="FHA_dom"/>
</dbReference>
<reference evidence="2 3" key="1">
    <citation type="submission" date="2019-01" db="EMBL/GenBank/DDBJ databases">
        <title>Genome sequences of marine Pseudoalteromonas species.</title>
        <authorList>
            <person name="Boraston A.B."/>
            <person name="Hehemann J.-H."/>
            <person name="Vickers C.J."/>
            <person name="Salama-Alber O."/>
            <person name="Abe K."/>
            <person name="Hettle A.J."/>
        </authorList>
    </citation>
    <scope>NUCLEOTIDE SEQUENCE [LARGE SCALE GENOMIC DNA]</scope>
    <source>
        <strain evidence="2 3">PS42</strain>
    </source>
</reference>
<evidence type="ECO:0000313" key="2">
    <source>
        <dbReference type="EMBL" id="KAA1161698.1"/>
    </source>
</evidence>
<dbReference type="Proteomes" id="UP000324162">
    <property type="component" value="Unassembled WGS sequence"/>
</dbReference>
<dbReference type="SMART" id="SM00240">
    <property type="entry name" value="FHA"/>
    <property type="match status" value="1"/>
</dbReference>
<dbReference type="Pfam" id="PF00498">
    <property type="entry name" value="FHA"/>
    <property type="match status" value="1"/>
</dbReference>